<dbReference type="PROSITE" id="PS51257">
    <property type="entry name" value="PROKAR_LIPOPROTEIN"/>
    <property type="match status" value="1"/>
</dbReference>
<dbReference type="EMBL" id="JBHTCA010000002">
    <property type="protein sequence ID" value="MFC7407950.1"/>
    <property type="molecule type" value="Genomic_DNA"/>
</dbReference>
<feature type="chain" id="PRO_5045299750" description="Lipoprotein" evidence="1">
    <location>
        <begin position="25"/>
        <end position="66"/>
    </location>
</feature>
<feature type="signal peptide" evidence="1">
    <location>
        <begin position="1"/>
        <end position="24"/>
    </location>
</feature>
<evidence type="ECO:0000256" key="1">
    <source>
        <dbReference type="SAM" id="SignalP"/>
    </source>
</evidence>
<evidence type="ECO:0000313" key="3">
    <source>
        <dbReference type="Proteomes" id="UP001596501"/>
    </source>
</evidence>
<organism evidence="2 3">
    <name type="scientific">Hydrogenophaga atypica</name>
    <dbReference type="NCBI Taxonomy" id="249409"/>
    <lineage>
        <taxon>Bacteria</taxon>
        <taxon>Pseudomonadati</taxon>
        <taxon>Pseudomonadota</taxon>
        <taxon>Betaproteobacteria</taxon>
        <taxon>Burkholderiales</taxon>
        <taxon>Comamonadaceae</taxon>
        <taxon>Hydrogenophaga</taxon>
    </lineage>
</organism>
<evidence type="ECO:0000313" key="2">
    <source>
        <dbReference type="EMBL" id="MFC7407950.1"/>
    </source>
</evidence>
<accession>A0ABW2QEQ6</accession>
<evidence type="ECO:0008006" key="4">
    <source>
        <dbReference type="Google" id="ProtNLM"/>
    </source>
</evidence>
<protein>
    <recommendedName>
        <fullName evidence="4">Lipoprotein</fullName>
    </recommendedName>
</protein>
<dbReference type="RefSeq" id="WP_382202418.1">
    <property type="nucleotide sequence ID" value="NZ_JBHTCA010000002.1"/>
</dbReference>
<proteinExistence type="predicted"/>
<reference evidence="3" key="1">
    <citation type="journal article" date="2019" name="Int. J. Syst. Evol. Microbiol.">
        <title>The Global Catalogue of Microorganisms (GCM) 10K type strain sequencing project: providing services to taxonomists for standard genome sequencing and annotation.</title>
        <authorList>
            <consortium name="The Broad Institute Genomics Platform"/>
            <consortium name="The Broad Institute Genome Sequencing Center for Infectious Disease"/>
            <person name="Wu L."/>
            <person name="Ma J."/>
        </authorList>
    </citation>
    <scope>NUCLEOTIDE SEQUENCE [LARGE SCALE GENOMIC DNA]</scope>
    <source>
        <strain evidence="3">CGMCC 1.12371</strain>
    </source>
</reference>
<keyword evidence="3" id="KW-1185">Reference proteome</keyword>
<comment type="caution">
    <text evidence="2">The sequence shown here is derived from an EMBL/GenBank/DDBJ whole genome shotgun (WGS) entry which is preliminary data.</text>
</comment>
<name>A0ABW2QEQ6_9BURK</name>
<gene>
    <name evidence="2" type="ORF">ACFQPB_03685</name>
</gene>
<keyword evidence="1" id="KW-0732">Signal</keyword>
<dbReference type="Proteomes" id="UP001596501">
    <property type="component" value="Unassembled WGS sequence"/>
</dbReference>
<sequence>MRTTLTLVLGTLLLVACSTEQFYAAGRSNQRSECLKQADAAARDRCLKDANTSYDTYKKEADAARK</sequence>